<keyword evidence="2" id="KW-1185">Reference proteome</keyword>
<dbReference type="Proteomes" id="UP001549145">
    <property type="component" value="Unassembled WGS sequence"/>
</dbReference>
<protein>
    <submittedName>
        <fullName evidence="1">Uncharacterized protein</fullName>
    </submittedName>
</protein>
<organism evidence="1 2">
    <name type="scientific">Methylobacterium goesingense</name>
    <dbReference type="NCBI Taxonomy" id="243690"/>
    <lineage>
        <taxon>Bacteria</taxon>
        <taxon>Pseudomonadati</taxon>
        <taxon>Pseudomonadota</taxon>
        <taxon>Alphaproteobacteria</taxon>
        <taxon>Hyphomicrobiales</taxon>
        <taxon>Methylobacteriaceae</taxon>
        <taxon>Methylobacterium</taxon>
    </lineage>
</organism>
<reference evidence="1 2" key="1">
    <citation type="submission" date="2024-06" db="EMBL/GenBank/DDBJ databases">
        <title>Genomic Encyclopedia of Type Strains, Phase IV (KMG-IV): sequencing the most valuable type-strain genomes for metagenomic binning, comparative biology and taxonomic classification.</title>
        <authorList>
            <person name="Goeker M."/>
        </authorList>
    </citation>
    <scope>NUCLEOTIDE SEQUENCE [LARGE SCALE GENOMIC DNA]</scope>
    <source>
        <strain evidence="1 2">DSM 21331</strain>
    </source>
</reference>
<dbReference type="EMBL" id="JBEPMM010000021">
    <property type="protein sequence ID" value="MET3695019.1"/>
    <property type="molecule type" value="Genomic_DNA"/>
</dbReference>
<name>A0ABV2LAY3_9HYPH</name>
<dbReference type="RefSeq" id="WP_238280659.1">
    <property type="nucleotide sequence ID" value="NZ_BPQL01000094.1"/>
</dbReference>
<sequence length="161" mass="17381">MAPTKRQLAASILMCAHIADREAIAGFLTDPATQVGGNPFPGTSVGAQRQTWTGHSFEFRTTRTEVLGLTCLLRVLGGLPGDEPLVQDIFQSGPCRAYVYHRGDGCQVVGSVLHAKPGVALPIIKVRSRRRRPTNASHAQLDLFAIAMPIEARGLVHEHHA</sequence>
<gene>
    <name evidence="1" type="ORF">ABID43_004584</name>
</gene>
<evidence type="ECO:0000313" key="1">
    <source>
        <dbReference type="EMBL" id="MET3695019.1"/>
    </source>
</evidence>
<comment type="caution">
    <text evidence="1">The sequence shown here is derived from an EMBL/GenBank/DDBJ whole genome shotgun (WGS) entry which is preliminary data.</text>
</comment>
<proteinExistence type="predicted"/>
<evidence type="ECO:0000313" key="2">
    <source>
        <dbReference type="Proteomes" id="UP001549145"/>
    </source>
</evidence>
<accession>A0ABV2LAY3</accession>